<dbReference type="Proteomes" id="UP001189429">
    <property type="component" value="Unassembled WGS sequence"/>
</dbReference>
<evidence type="ECO:0000256" key="2">
    <source>
        <dbReference type="SAM" id="MobiDB-lite"/>
    </source>
</evidence>
<evidence type="ECO:0000259" key="3">
    <source>
        <dbReference type="PROSITE" id="PS50222"/>
    </source>
</evidence>
<dbReference type="SMART" id="SM00054">
    <property type="entry name" value="EFh"/>
    <property type="match status" value="2"/>
</dbReference>
<name>A0ABN9W477_9DINO</name>
<sequence>MLWQVEQDGALHDRTALSFREFVWLIVTFRDGKAPPARDPQQRARDKDEWREFFDFKDFELTKYTAEFRKRDRDGSGTISAEALAALLDTTVLANSPVDDRQALRQALLGRPPPAEGVGLQGVLRIARAVQDHVEWCNVAKESAAAKACSFSPADVEASREIFKSFDSSGVGLILHEDLLEALWGVVQGARRPEAMGRRTTRRTVASAPEGTGVPSARDARLSPGAVAAHRERRPPVLEEMPLEESERLQGWLQEADTDGSGCIDFAEFLRLMYIVQRENWCNINRAAERVLEANVQAVRRLNTAPLKAGAPMLEEAEADAAPSAPDEALQNDAFRLRGHGLAAQVGKTPSQTRRNAVVKRAENMFRMQRVSVKKRASVAASFASPDPGAAAAAPGVAAALGVRRSPRRSPAAFGGPWLRFGGDESSKGSRGPCADRTLLATTLPDLAG</sequence>
<gene>
    <name evidence="4" type="ORF">PCOR1329_LOCUS63316</name>
</gene>
<keyword evidence="1" id="KW-0106">Calcium</keyword>
<proteinExistence type="predicted"/>
<dbReference type="Gene3D" id="1.10.238.10">
    <property type="entry name" value="EF-hand"/>
    <property type="match status" value="1"/>
</dbReference>
<dbReference type="SUPFAM" id="SSF47473">
    <property type="entry name" value="EF-hand"/>
    <property type="match status" value="1"/>
</dbReference>
<evidence type="ECO:0000313" key="5">
    <source>
        <dbReference type="Proteomes" id="UP001189429"/>
    </source>
</evidence>
<dbReference type="Pfam" id="PF13499">
    <property type="entry name" value="EF-hand_7"/>
    <property type="match status" value="1"/>
</dbReference>
<dbReference type="InterPro" id="IPR002048">
    <property type="entry name" value="EF_hand_dom"/>
</dbReference>
<evidence type="ECO:0000256" key="1">
    <source>
        <dbReference type="ARBA" id="ARBA00022837"/>
    </source>
</evidence>
<dbReference type="PROSITE" id="PS50222">
    <property type="entry name" value="EF_HAND_2"/>
    <property type="match status" value="2"/>
</dbReference>
<evidence type="ECO:0000313" key="4">
    <source>
        <dbReference type="EMBL" id="CAK0880074.1"/>
    </source>
</evidence>
<accession>A0ABN9W477</accession>
<feature type="domain" description="EF-hand" evidence="3">
    <location>
        <begin position="244"/>
        <end position="279"/>
    </location>
</feature>
<feature type="domain" description="EF-hand" evidence="3">
    <location>
        <begin position="59"/>
        <end position="94"/>
    </location>
</feature>
<reference evidence="4" key="1">
    <citation type="submission" date="2023-10" db="EMBL/GenBank/DDBJ databases">
        <authorList>
            <person name="Chen Y."/>
            <person name="Shah S."/>
            <person name="Dougan E. K."/>
            <person name="Thang M."/>
            <person name="Chan C."/>
        </authorList>
    </citation>
    <scope>NUCLEOTIDE SEQUENCE [LARGE SCALE GENOMIC DNA]</scope>
</reference>
<dbReference type="InterPro" id="IPR011992">
    <property type="entry name" value="EF-hand-dom_pair"/>
</dbReference>
<keyword evidence="5" id="KW-1185">Reference proteome</keyword>
<dbReference type="PROSITE" id="PS00018">
    <property type="entry name" value="EF_HAND_1"/>
    <property type="match status" value="1"/>
</dbReference>
<organism evidence="4 5">
    <name type="scientific">Prorocentrum cordatum</name>
    <dbReference type="NCBI Taxonomy" id="2364126"/>
    <lineage>
        <taxon>Eukaryota</taxon>
        <taxon>Sar</taxon>
        <taxon>Alveolata</taxon>
        <taxon>Dinophyceae</taxon>
        <taxon>Prorocentrales</taxon>
        <taxon>Prorocentraceae</taxon>
        <taxon>Prorocentrum</taxon>
    </lineage>
</organism>
<protein>
    <recommendedName>
        <fullName evidence="3">EF-hand domain-containing protein</fullName>
    </recommendedName>
</protein>
<feature type="region of interest" description="Disordered" evidence="2">
    <location>
        <begin position="195"/>
        <end position="232"/>
    </location>
</feature>
<feature type="region of interest" description="Disordered" evidence="2">
    <location>
        <begin position="404"/>
        <end position="449"/>
    </location>
</feature>
<dbReference type="InterPro" id="IPR018247">
    <property type="entry name" value="EF_Hand_1_Ca_BS"/>
</dbReference>
<comment type="caution">
    <text evidence="4">The sequence shown here is derived from an EMBL/GenBank/DDBJ whole genome shotgun (WGS) entry which is preliminary data.</text>
</comment>
<dbReference type="EMBL" id="CAUYUJ010018037">
    <property type="protein sequence ID" value="CAK0880074.1"/>
    <property type="molecule type" value="Genomic_DNA"/>
</dbReference>